<dbReference type="AlphaFoldDB" id="A0AAV4Y7T5"/>
<keyword evidence="1" id="KW-0175">Coiled coil</keyword>
<evidence type="ECO:0000313" key="2">
    <source>
        <dbReference type="EMBL" id="GIZ02974.1"/>
    </source>
</evidence>
<evidence type="ECO:0000256" key="1">
    <source>
        <dbReference type="SAM" id="Coils"/>
    </source>
</evidence>
<comment type="caution">
    <text evidence="2">The sequence shown here is derived from an EMBL/GenBank/DDBJ whole genome shotgun (WGS) entry which is preliminary data.</text>
</comment>
<proteinExistence type="predicted"/>
<keyword evidence="3" id="KW-1185">Reference proteome</keyword>
<accession>A0AAV4Y7T5</accession>
<protein>
    <submittedName>
        <fullName evidence="2">Uncharacterized protein</fullName>
    </submittedName>
</protein>
<organism evidence="2 3">
    <name type="scientific">Caerostris extrusa</name>
    <name type="common">Bark spider</name>
    <name type="synonym">Caerostris bankana</name>
    <dbReference type="NCBI Taxonomy" id="172846"/>
    <lineage>
        <taxon>Eukaryota</taxon>
        <taxon>Metazoa</taxon>
        <taxon>Ecdysozoa</taxon>
        <taxon>Arthropoda</taxon>
        <taxon>Chelicerata</taxon>
        <taxon>Arachnida</taxon>
        <taxon>Araneae</taxon>
        <taxon>Araneomorphae</taxon>
        <taxon>Entelegynae</taxon>
        <taxon>Araneoidea</taxon>
        <taxon>Araneidae</taxon>
        <taxon>Caerostris</taxon>
    </lineage>
</organism>
<feature type="coiled-coil region" evidence="1">
    <location>
        <begin position="114"/>
        <end position="148"/>
    </location>
</feature>
<name>A0AAV4Y7T5_CAEEX</name>
<dbReference type="Proteomes" id="UP001054945">
    <property type="component" value="Unassembled WGS sequence"/>
</dbReference>
<reference evidence="2 3" key="1">
    <citation type="submission" date="2021-06" db="EMBL/GenBank/DDBJ databases">
        <title>Caerostris extrusa draft genome.</title>
        <authorList>
            <person name="Kono N."/>
            <person name="Arakawa K."/>
        </authorList>
    </citation>
    <scope>NUCLEOTIDE SEQUENCE [LARGE SCALE GENOMIC DNA]</scope>
</reference>
<sequence>MNKQPSIFPHLGISDNIENKDQSYLSKNPEKTEMESFRNSSISNEVPLILKQITLIKENSAIQSEDKDLVRNSKNIESKDDFVHNPKNIQSEAKVLVHDPKNIQSEDKDLVYNLENIQSENKDLVHNIENIQSENKDLVHNAKNIQSEDKDVVHNPKNIQSESKELLLSARFTFLLQLKEYQRMMKNVIKNGKCAITIQDRRTCSETANLVQEKIDVFYENIFEIEKDLKKLKNKMQIKKQIPNLTPRRFNSLYLITQHLKEIKNDIPEIQVYKHLNCLKLTNEYKNAVEDIEENFFNIKSLQATIKCDLDLFREKIEMCSLKITEEALLNRNESRADMLKLNKQLRCQVNSEIVYLNMLKGISIDMFDNVQECFVEFGTIRNEFINFIHKDYSTSFTM</sequence>
<dbReference type="EMBL" id="BPLR01001533">
    <property type="protein sequence ID" value="GIZ02974.1"/>
    <property type="molecule type" value="Genomic_DNA"/>
</dbReference>
<gene>
    <name evidence="2" type="ORF">CEXT_511381</name>
</gene>
<evidence type="ECO:0000313" key="3">
    <source>
        <dbReference type="Proteomes" id="UP001054945"/>
    </source>
</evidence>
<feature type="coiled-coil region" evidence="1">
    <location>
        <begin position="215"/>
        <end position="242"/>
    </location>
</feature>